<organism evidence="6 7">
    <name type="scientific">Letharia lupina</name>
    <dbReference type="NCBI Taxonomy" id="560253"/>
    <lineage>
        <taxon>Eukaryota</taxon>
        <taxon>Fungi</taxon>
        <taxon>Dikarya</taxon>
        <taxon>Ascomycota</taxon>
        <taxon>Pezizomycotina</taxon>
        <taxon>Lecanoromycetes</taxon>
        <taxon>OSLEUM clade</taxon>
        <taxon>Lecanoromycetidae</taxon>
        <taxon>Lecanorales</taxon>
        <taxon>Lecanorineae</taxon>
        <taxon>Parmeliaceae</taxon>
        <taxon>Letharia</taxon>
    </lineage>
</organism>
<keyword evidence="4" id="KW-0812">Transmembrane</keyword>
<dbReference type="PRINTS" id="PR00420">
    <property type="entry name" value="RNGMNOXGNASE"/>
</dbReference>
<dbReference type="InterPro" id="IPR002938">
    <property type="entry name" value="FAD-bd"/>
</dbReference>
<dbReference type="SUPFAM" id="SSF54373">
    <property type="entry name" value="FAD-linked reductases, C-terminal domain"/>
    <property type="match status" value="1"/>
</dbReference>
<dbReference type="InterPro" id="IPR051104">
    <property type="entry name" value="FAD_monoxygenase"/>
</dbReference>
<evidence type="ECO:0000256" key="2">
    <source>
        <dbReference type="ARBA" id="ARBA00022827"/>
    </source>
</evidence>
<dbReference type="PANTHER" id="PTHR46720:SF3">
    <property type="entry name" value="FAD-BINDING DOMAIN-CONTAINING PROTEIN-RELATED"/>
    <property type="match status" value="1"/>
</dbReference>
<evidence type="ECO:0000256" key="4">
    <source>
        <dbReference type="SAM" id="Phobius"/>
    </source>
</evidence>
<accession>A0A8H6FJ43</accession>
<protein>
    <recommendedName>
        <fullName evidence="5">FAD-binding domain-containing protein</fullName>
    </recommendedName>
</protein>
<keyword evidence="7" id="KW-1185">Reference proteome</keyword>
<dbReference type="GO" id="GO:0016491">
    <property type="term" value="F:oxidoreductase activity"/>
    <property type="evidence" value="ECO:0007669"/>
    <property type="project" value="UniProtKB-KW"/>
</dbReference>
<dbReference type="GeneID" id="59335959"/>
<dbReference type="EMBL" id="JACCJB010000003">
    <property type="protein sequence ID" value="KAF6229444.1"/>
    <property type="molecule type" value="Genomic_DNA"/>
</dbReference>
<keyword evidence="4" id="KW-0472">Membrane</keyword>
<dbReference type="AlphaFoldDB" id="A0A8H6FJ43"/>
<dbReference type="Proteomes" id="UP000593566">
    <property type="component" value="Unassembled WGS sequence"/>
</dbReference>
<dbReference type="Gene3D" id="3.50.50.60">
    <property type="entry name" value="FAD/NAD(P)-binding domain"/>
    <property type="match status" value="1"/>
</dbReference>
<sequence length="446" mass="48394">MSSTTTSLKPFSVAIIGGGIGGLCTAIALLKYPHIDVQVYEAAPTFGEIGAGVGIAPNAQQALELIAPEARAAYDKHATGNMWPKHAKTMANYVGEGEHEGELIHAQLNASGQQSVHRAHFLNELVKTVPSQRAHFNKRVDFLEDKRSAPVVVHFKDGTTAIADAVIGADGVHSAVRAHLLGKEAAKPVFAGSVAYRALVPMGKAVEKLGEEFAGNAFFLCGRGRVPIFLSISSFSVFGEAVAHESKGKASFSYPIDGGSLLNVVIFDFEQETWEHEKWVLPADPEALRRMFNTWGASSRALVELLLATHEPSVWAMWDHGPASTYTKGRIAIMGDAAHATTPYQGQGAGQAIEDALVLATLLAEVSDPNMIQSAFLVYDQVRRVRTQRVVSTSRDSGQLVGMKAEGVGSDLEKMRELLSFRMHWIWNRDILAQNREALQLFKEIL</sequence>
<feature type="transmembrane region" description="Helical" evidence="4">
    <location>
        <begin position="12"/>
        <end position="30"/>
    </location>
</feature>
<name>A0A8H6FJ43_9LECA</name>
<keyword evidence="4" id="KW-1133">Transmembrane helix</keyword>
<keyword evidence="1" id="KW-0285">Flavoprotein</keyword>
<evidence type="ECO:0000313" key="7">
    <source>
        <dbReference type="Proteomes" id="UP000593566"/>
    </source>
</evidence>
<keyword evidence="3" id="KW-0560">Oxidoreductase</keyword>
<dbReference type="SUPFAM" id="SSF51905">
    <property type="entry name" value="FAD/NAD(P)-binding domain"/>
    <property type="match status" value="1"/>
</dbReference>
<dbReference type="PANTHER" id="PTHR46720">
    <property type="entry name" value="HYDROXYLASE, PUTATIVE (AFU_ORTHOLOGUE AFUA_3G01460)-RELATED"/>
    <property type="match status" value="1"/>
</dbReference>
<dbReference type="Pfam" id="PF01494">
    <property type="entry name" value="FAD_binding_3"/>
    <property type="match status" value="2"/>
</dbReference>
<evidence type="ECO:0000256" key="3">
    <source>
        <dbReference type="ARBA" id="ARBA00023002"/>
    </source>
</evidence>
<dbReference type="InterPro" id="IPR036188">
    <property type="entry name" value="FAD/NAD-bd_sf"/>
</dbReference>
<proteinExistence type="predicted"/>
<reference evidence="6 7" key="1">
    <citation type="journal article" date="2020" name="Genomics">
        <title>Complete, high-quality genomes from long-read metagenomic sequencing of two wolf lichen thalli reveals enigmatic genome architecture.</title>
        <authorList>
            <person name="McKenzie S.K."/>
            <person name="Walston R.F."/>
            <person name="Allen J.L."/>
        </authorList>
    </citation>
    <scope>NUCLEOTIDE SEQUENCE [LARGE SCALE GENOMIC DNA]</scope>
    <source>
        <strain evidence="6">WasteWater1</strain>
    </source>
</reference>
<evidence type="ECO:0000259" key="5">
    <source>
        <dbReference type="Pfam" id="PF01494"/>
    </source>
</evidence>
<dbReference type="GO" id="GO:0044550">
    <property type="term" value="P:secondary metabolite biosynthetic process"/>
    <property type="evidence" value="ECO:0007669"/>
    <property type="project" value="TreeGrafter"/>
</dbReference>
<evidence type="ECO:0000313" key="6">
    <source>
        <dbReference type="EMBL" id="KAF6229444.1"/>
    </source>
</evidence>
<dbReference type="GO" id="GO:0071949">
    <property type="term" value="F:FAD binding"/>
    <property type="evidence" value="ECO:0007669"/>
    <property type="project" value="InterPro"/>
</dbReference>
<comment type="caution">
    <text evidence="6">The sequence shown here is derived from an EMBL/GenBank/DDBJ whole genome shotgun (WGS) entry which is preliminary data.</text>
</comment>
<feature type="domain" description="FAD-binding" evidence="5">
    <location>
        <begin position="310"/>
        <end position="393"/>
    </location>
</feature>
<evidence type="ECO:0000256" key="1">
    <source>
        <dbReference type="ARBA" id="ARBA00022630"/>
    </source>
</evidence>
<dbReference type="RefSeq" id="XP_037157086.1">
    <property type="nucleotide sequence ID" value="XM_037298451.1"/>
</dbReference>
<keyword evidence="2" id="KW-0274">FAD</keyword>
<feature type="domain" description="FAD-binding" evidence="5">
    <location>
        <begin position="12"/>
        <end position="180"/>
    </location>
</feature>
<gene>
    <name evidence="6" type="ORF">HO133_007560</name>
</gene>